<evidence type="ECO:0000313" key="6">
    <source>
        <dbReference type="Proteomes" id="UP001589691"/>
    </source>
</evidence>
<name>A0ABV5WSC6_9LACO</name>
<evidence type="ECO:0000256" key="2">
    <source>
        <dbReference type="SAM" id="SignalP"/>
    </source>
</evidence>
<dbReference type="RefSeq" id="WP_225424382.1">
    <property type="nucleotide sequence ID" value="NZ_BJEA01000007.1"/>
</dbReference>
<dbReference type="Pfam" id="PF11797">
    <property type="entry name" value="WxLIP_HBD"/>
    <property type="match status" value="1"/>
</dbReference>
<keyword evidence="1" id="KW-0812">Transmembrane</keyword>
<feature type="transmembrane region" description="Helical" evidence="1">
    <location>
        <begin position="309"/>
        <end position="331"/>
    </location>
</feature>
<evidence type="ECO:0000259" key="4">
    <source>
        <dbReference type="Pfam" id="PF11797"/>
    </source>
</evidence>
<evidence type="ECO:0000313" key="5">
    <source>
        <dbReference type="EMBL" id="MFB9768715.1"/>
    </source>
</evidence>
<gene>
    <name evidence="5" type="ORF">ACFFLI_02360</name>
</gene>
<evidence type="ECO:0000259" key="3">
    <source>
        <dbReference type="Pfam" id="PF06030"/>
    </source>
</evidence>
<dbReference type="Proteomes" id="UP001589691">
    <property type="component" value="Unassembled WGS sequence"/>
</dbReference>
<feature type="domain" description="WxL Interacting Protein peptidoglycan binding" evidence="3">
    <location>
        <begin position="34"/>
        <end position="153"/>
    </location>
</feature>
<dbReference type="InterPro" id="IPR021759">
    <property type="entry name" value="WxLIP_HBD"/>
</dbReference>
<evidence type="ECO:0000256" key="1">
    <source>
        <dbReference type="SAM" id="Phobius"/>
    </source>
</evidence>
<keyword evidence="1" id="KW-1133">Transmembrane helix</keyword>
<reference evidence="5 6" key="1">
    <citation type="submission" date="2024-09" db="EMBL/GenBank/DDBJ databases">
        <authorList>
            <person name="Sun Q."/>
            <person name="Mori K."/>
        </authorList>
    </citation>
    <scope>NUCLEOTIDE SEQUENCE [LARGE SCALE GENOMIC DNA]</scope>
    <source>
        <strain evidence="5 6">TBRC 4576</strain>
    </source>
</reference>
<comment type="caution">
    <text evidence="5">The sequence shown here is derived from an EMBL/GenBank/DDBJ whole genome shotgun (WGS) entry which is preliminary data.</text>
</comment>
<keyword evidence="2" id="KW-0732">Signal</keyword>
<accession>A0ABV5WSC6</accession>
<keyword evidence="6" id="KW-1185">Reference proteome</keyword>
<feature type="chain" id="PRO_5046712094" evidence="2">
    <location>
        <begin position="30"/>
        <end position="350"/>
    </location>
</feature>
<sequence length="350" mass="39397">MGMIKQWIRTGLVLLISLLGLLVTTQASANTVGFTVAPQLPKNQVDQSVPYFDLKLDPKQEQTVGVVVKNTSGHAITVHVSQVRATTNINGAVEYKPLEENKSINLPADFADLVTTKQPTLKLKKGENRLVNFKIKMPAKQYPGVVVGGLTFLKKTDQTQTKQEAAVKNQYSYTVATVLHGSHDLKKNHLTLGTVKGSQQNGYNEITLALQNRTAAFLNKVQTNVKIYHRGGHKVLYQEKKQNGQMAPNSVYQLPLKVGNEALKPGKYTAKLTVDSKKQHWEFTKNFVITGKQAQKLNQNAVIDHQVNWWLWIGIGLLILLLLLLLAWYIYRKQRKIKALERELEEQKQQ</sequence>
<proteinExistence type="predicted"/>
<keyword evidence="1" id="KW-0472">Membrane</keyword>
<dbReference type="InterPro" id="IPR010317">
    <property type="entry name" value="WxLIP_PGBD"/>
</dbReference>
<feature type="signal peptide" evidence="2">
    <location>
        <begin position="1"/>
        <end position="29"/>
    </location>
</feature>
<dbReference type="Pfam" id="PF06030">
    <property type="entry name" value="WxLIP_PGBD"/>
    <property type="match status" value="1"/>
</dbReference>
<dbReference type="EMBL" id="JBHLZY010000005">
    <property type="protein sequence ID" value="MFB9768715.1"/>
    <property type="molecule type" value="Genomic_DNA"/>
</dbReference>
<protein>
    <submittedName>
        <fullName evidence="5">DUF916 and DUF3324 domain-containing protein</fullName>
    </submittedName>
</protein>
<feature type="domain" description="WxL Interacting Protein host binding" evidence="4">
    <location>
        <begin position="163"/>
        <end position="299"/>
    </location>
</feature>
<organism evidence="5 6">
    <name type="scientific">Lactiplantibacillus modestisalitolerans</name>
    <dbReference type="NCBI Taxonomy" id="1457219"/>
    <lineage>
        <taxon>Bacteria</taxon>
        <taxon>Bacillati</taxon>
        <taxon>Bacillota</taxon>
        <taxon>Bacilli</taxon>
        <taxon>Lactobacillales</taxon>
        <taxon>Lactobacillaceae</taxon>
        <taxon>Lactiplantibacillus</taxon>
    </lineage>
</organism>